<keyword evidence="3" id="KW-1185">Reference proteome</keyword>
<evidence type="ECO:0000313" key="3">
    <source>
        <dbReference type="Proteomes" id="UP001066276"/>
    </source>
</evidence>
<feature type="region of interest" description="Disordered" evidence="1">
    <location>
        <begin position="172"/>
        <end position="193"/>
    </location>
</feature>
<dbReference type="Proteomes" id="UP001066276">
    <property type="component" value="Chromosome 6"/>
</dbReference>
<evidence type="ECO:0000256" key="1">
    <source>
        <dbReference type="SAM" id="MobiDB-lite"/>
    </source>
</evidence>
<dbReference type="EMBL" id="JANPWB010000010">
    <property type="protein sequence ID" value="KAJ1134243.1"/>
    <property type="molecule type" value="Genomic_DNA"/>
</dbReference>
<accession>A0AAV7Q1J9</accession>
<reference evidence="2" key="1">
    <citation type="journal article" date="2022" name="bioRxiv">
        <title>Sequencing and chromosome-scale assembly of the giantPleurodeles waltlgenome.</title>
        <authorList>
            <person name="Brown T."/>
            <person name="Elewa A."/>
            <person name="Iarovenko S."/>
            <person name="Subramanian E."/>
            <person name="Araus A.J."/>
            <person name="Petzold A."/>
            <person name="Susuki M."/>
            <person name="Suzuki K.-i.T."/>
            <person name="Hayashi T."/>
            <person name="Toyoda A."/>
            <person name="Oliveira C."/>
            <person name="Osipova E."/>
            <person name="Leigh N.D."/>
            <person name="Simon A."/>
            <person name="Yun M.H."/>
        </authorList>
    </citation>
    <scope>NUCLEOTIDE SEQUENCE</scope>
    <source>
        <strain evidence="2">20211129_DDA</strain>
        <tissue evidence="2">Liver</tissue>
    </source>
</reference>
<comment type="caution">
    <text evidence="2">The sequence shown here is derived from an EMBL/GenBank/DDBJ whole genome shotgun (WGS) entry which is preliminary data.</text>
</comment>
<protein>
    <submittedName>
        <fullName evidence="2">Uncharacterized protein</fullName>
    </submittedName>
</protein>
<gene>
    <name evidence="2" type="ORF">NDU88_000697</name>
</gene>
<feature type="compositionally biased region" description="Pro residues" evidence="1">
    <location>
        <begin position="18"/>
        <end position="28"/>
    </location>
</feature>
<sequence>METPGRAGARTDRAEAGEPPPKNTPIPAHPLIASWGSSQPQSPEDLCTPKYCSLLGTITTPVFGGPVHPLKYSRLRTPSLPETVTCTPKLCVFAESCATETCCTPQPPVTSVEPDAILPTRSPDQLDYAPLQSVDPWNRGPPLYSDPWTCERPLYSDPWTCEPPCTRTPGPVNPPCTRTPGPVNPPVLGPLDL</sequence>
<name>A0AAV7Q1J9_PLEWA</name>
<feature type="compositionally biased region" description="Pro residues" evidence="1">
    <location>
        <begin position="182"/>
        <end position="193"/>
    </location>
</feature>
<proteinExistence type="predicted"/>
<organism evidence="2 3">
    <name type="scientific">Pleurodeles waltl</name>
    <name type="common">Iberian ribbed newt</name>
    <dbReference type="NCBI Taxonomy" id="8319"/>
    <lineage>
        <taxon>Eukaryota</taxon>
        <taxon>Metazoa</taxon>
        <taxon>Chordata</taxon>
        <taxon>Craniata</taxon>
        <taxon>Vertebrata</taxon>
        <taxon>Euteleostomi</taxon>
        <taxon>Amphibia</taxon>
        <taxon>Batrachia</taxon>
        <taxon>Caudata</taxon>
        <taxon>Salamandroidea</taxon>
        <taxon>Salamandridae</taxon>
        <taxon>Pleurodelinae</taxon>
        <taxon>Pleurodeles</taxon>
    </lineage>
</organism>
<dbReference type="AlphaFoldDB" id="A0AAV7Q1J9"/>
<feature type="region of interest" description="Disordered" evidence="1">
    <location>
        <begin position="1"/>
        <end position="41"/>
    </location>
</feature>
<evidence type="ECO:0000313" key="2">
    <source>
        <dbReference type="EMBL" id="KAJ1134243.1"/>
    </source>
</evidence>